<feature type="domain" description="Enolase C-terminal TIM barrel" evidence="14">
    <location>
        <begin position="136"/>
        <end position="421"/>
    </location>
</feature>
<comment type="catalytic activity">
    <reaction evidence="10">
        <text>(2R)-2-phosphoglycerate = phosphoenolpyruvate + H2O</text>
        <dbReference type="Rhea" id="RHEA:10164"/>
        <dbReference type="ChEBI" id="CHEBI:15377"/>
        <dbReference type="ChEBI" id="CHEBI:58289"/>
        <dbReference type="ChEBI" id="CHEBI:58702"/>
        <dbReference type="EC" id="4.2.1.11"/>
    </reaction>
</comment>
<feature type="binding site" evidence="10 13">
    <location>
        <position position="239"/>
    </location>
    <ligand>
        <name>Mg(2+)</name>
        <dbReference type="ChEBI" id="CHEBI:18420"/>
    </ligand>
</feature>
<evidence type="ECO:0000313" key="17">
    <source>
        <dbReference type="Proteomes" id="UP000253816"/>
    </source>
</evidence>
<dbReference type="PANTHER" id="PTHR11902:SF1">
    <property type="entry name" value="ENOLASE"/>
    <property type="match status" value="1"/>
</dbReference>
<evidence type="ECO:0000256" key="5">
    <source>
        <dbReference type="ARBA" id="ARBA00022525"/>
    </source>
</evidence>
<dbReference type="InterPro" id="IPR020809">
    <property type="entry name" value="Enolase_CS"/>
</dbReference>
<evidence type="ECO:0000256" key="11">
    <source>
        <dbReference type="PIRSR" id="PIRSR001400-1"/>
    </source>
</evidence>
<dbReference type="PROSITE" id="PS00164">
    <property type="entry name" value="ENOLASE"/>
    <property type="match status" value="1"/>
</dbReference>
<protein>
    <recommendedName>
        <fullName evidence="4 10">Enolase</fullName>
        <ecNumber evidence="3 10">4.2.1.11</ecNumber>
    </recommendedName>
    <alternativeName>
        <fullName evidence="10">2-phospho-D-glycerate hydro-lyase</fullName>
    </alternativeName>
    <alternativeName>
        <fullName evidence="10">2-phosphoglycerate dehydratase</fullName>
    </alternativeName>
</protein>
<feature type="binding site" evidence="10">
    <location>
        <position position="391"/>
    </location>
    <ligand>
        <name>(2R)-2-phosphoglycerate</name>
        <dbReference type="ChEBI" id="CHEBI:58289"/>
    </ligand>
</feature>
<accession>A0A369KHL3</accession>
<feature type="binding site" evidence="12">
    <location>
        <position position="161"/>
    </location>
    <ligand>
        <name>substrate</name>
    </ligand>
</feature>
<dbReference type="SFLD" id="SFLDS00001">
    <property type="entry name" value="Enolase"/>
    <property type="match status" value="1"/>
</dbReference>
<dbReference type="GO" id="GO:0000015">
    <property type="term" value="C:phosphopyruvate hydratase complex"/>
    <property type="evidence" value="ECO:0007669"/>
    <property type="project" value="InterPro"/>
</dbReference>
<dbReference type="RefSeq" id="WP_114544582.1">
    <property type="nucleotide sequence ID" value="NZ_QQBG01000025.1"/>
</dbReference>
<feature type="active site" description="Proton acceptor" evidence="10 11">
    <location>
        <position position="340"/>
    </location>
</feature>
<dbReference type="InterPro" id="IPR036849">
    <property type="entry name" value="Enolase-like_C_sf"/>
</dbReference>
<dbReference type="PRINTS" id="PR00148">
    <property type="entry name" value="ENOLASE"/>
</dbReference>
<dbReference type="Gene3D" id="3.30.390.10">
    <property type="entry name" value="Enolase-like, N-terminal domain"/>
    <property type="match status" value="1"/>
</dbReference>
<feature type="binding site" evidence="10 13">
    <location>
        <position position="288"/>
    </location>
    <ligand>
        <name>Mg(2+)</name>
        <dbReference type="ChEBI" id="CHEBI:18420"/>
    </ligand>
</feature>
<keyword evidence="10" id="KW-0963">Cytoplasm</keyword>
<keyword evidence="10 13" id="KW-0479">Metal-binding</keyword>
<comment type="function">
    <text evidence="9 10">Catalyzes the reversible conversion of 2-phosphoglycerate (2-PG) into phosphoenolpyruvate (PEP). It is essential for the degradation of carbohydrates via glycolysis.</text>
</comment>
<keyword evidence="7 10" id="KW-0324">Glycolysis</keyword>
<evidence type="ECO:0000256" key="10">
    <source>
        <dbReference type="HAMAP-Rule" id="MF_00318"/>
    </source>
</evidence>
<feature type="active site" description="Proton donor" evidence="10 11">
    <location>
        <position position="202"/>
    </location>
</feature>
<dbReference type="SUPFAM" id="SSF51604">
    <property type="entry name" value="Enolase C-terminal domain-like"/>
    <property type="match status" value="1"/>
</dbReference>
<dbReference type="InterPro" id="IPR020810">
    <property type="entry name" value="Enolase_C"/>
</dbReference>
<dbReference type="OrthoDB" id="9804716at2"/>
<dbReference type="InterPro" id="IPR020811">
    <property type="entry name" value="Enolase_N"/>
</dbReference>
<feature type="binding site" evidence="12">
    <location>
        <position position="315"/>
    </location>
    <ligand>
        <name>substrate</name>
    </ligand>
</feature>
<comment type="similarity">
    <text evidence="2 10">Belongs to the enolase family.</text>
</comment>
<evidence type="ECO:0000256" key="9">
    <source>
        <dbReference type="ARBA" id="ARBA00045763"/>
    </source>
</evidence>
<dbReference type="PANTHER" id="PTHR11902">
    <property type="entry name" value="ENOLASE"/>
    <property type="match status" value="1"/>
</dbReference>
<evidence type="ECO:0000256" key="3">
    <source>
        <dbReference type="ARBA" id="ARBA00012058"/>
    </source>
</evidence>
<evidence type="ECO:0000256" key="7">
    <source>
        <dbReference type="ARBA" id="ARBA00023152"/>
    </source>
</evidence>
<gene>
    <name evidence="10" type="primary">eno</name>
    <name evidence="16" type="ORF">HAT2_00643</name>
</gene>
<feature type="binding site" evidence="10">
    <location>
        <position position="340"/>
    </location>
    <ligand>
        <name>(2R)-2-phosphoglycerate</name>
        <dbReference type="ChEBI" id="CHEBI:58289"/>
    </ligand>
</feature>
<comment type="subcellular location">
    <subcellularLocation>
        <location evidence="10">Cytoplasm</location>
    </subcellularLocation>
    <subcellularLocation>
        <location evidence="10">Secreted</location>
    </subcellularLocation>
    <subcellularLocation>
        <location evidence="10">Cell surface</location>
    </subcellularLocation>
    <text evidence="10">Fractions of enolase are present in both the cytoplasm and on the cell surface.</text>
</comment>
<evidence type="ECO:0000259" key="15">
    <source>
        <dbReference type="SMART" id="SM01193"/>
    </source>
</evidence>
<feature type="binding site" evidence="10">
    <location>
        <position position="160"/>
    </location>
    <ligand>
        <name>(2R)-2-phosphoglycerate</name>
        <dbReference type="ChEBI" id="CHEBI:58289"/>
    </ligand>
</feature>
<dbReference type="Pfam" id="PF03952">
    <property type="entry name" value="Enolase_N"/>
    <property type="match status" value="1"/>
</dbReference>
<dbReference type="UniPathway" id="UPA00109">
    <property type="reaction ID" value="UER00187"/>
</dbReference>
<evidence type="ECO:0000256" key="1">
    <source>
        <dbReference type="ARBA" id="ARBA00005031"/>
    </source>
</evidence>
<evidence type="ECO:0000256" key="4">
    <source>
        <dbReference type="ARBA" id="ARBA00017068"/>
    </source>
</evidence>
<dbReference type="SMART" id="SM01193">
    <property type="entry name" value="Enolase_N"/>
    <property type="match status" value="1"/>
</dbReference>
<dbReference type="GO" id="GO:0005576">
    <property type="term" value="C:extracellular region"/>
    <property type="evidence" value="ECO:0007669"/>
    <property type="project" value="UniProtKB-SubCell"/>
</dbReference>
<comment type="caution">
    <text evidence="16">The sequence shown here is derived from an EMBL/GenBank/DDBJ whole genome shotgun (WGS) entry which is preliminary data.</text>
</comment>
<dbReference type="EC" id="4.2.1.11" evidence="3 10"/>
<dbReference type="GO" id="GO:0000287">
    <property type="term" value="F:magnesium ion binding"/>
    <property type="evidence" value="ECO:0007669"/>
    <property type="project" value="UniProtKB-UniRule"/>
</dbReference>
<evidence type="ECO:0000256" key="12">
    <source>
        <dbReference type="PIRSR" id="PIRSR001400-2"/>
    </source>
</evidence>
<name>A0A369KHL3_9BACT</name>
<dbReference type="GO" id="GO:0004634">
    <property type="term" value="F:phosphopyruvate hydratase activity"/>
    <property type="evidence" value="ECO:0007669"/>
    <property type="project" value="UniProtKB-UniRule"/>
</dbReference>
<keyword evidence="8 10" id="KW-0456">Lyase</keyword>
<comment type="cofactor">
    <cofactor evidence="10">
        <name>Mg(2+)</name>
        <dbReference type="ChEBI" id="CHEBI:18420"/>
    </cofactor>
    <text evidence="10">Binds a second Mg(2+) ion via substrate during catalysis.</text>
</comment>
<dbReference type="GO" id="GO:0006096">
    <property type="term" value="P:glycolytic process"/>
    <property type="evidence" value="ECO:0007669"/>
    <property type="project" value="UniProtKB-UniRule"/>
</dbReference>
<evidence type="ECO:0000256" key="13">
    <source>
        <dbReference type="PIRSR" id="PIRSR001400-3"/>
    </source>
</evidence>
<feature type="binding site" evidence="12">
    <location>
        <position position="391"/>
    </location>
    <ligand>
        <name>substrate</name>
    </ligand>
</feature>
<feature type="binding site" evidence="12">
    <location>
        <position position="152"/>
    </location>
    <ligand>
        <name>substrate</name>
    </ligand>
</feature>
<dbReference type="NCBIfam" id="TIGR01060">
    <property type="entry name" value="eno"/>
    <property type="match status" value="1"/>
</dbReference>
<sequence>MTSISRVHAIEILDSRGFPTLQVAVETINGQRAVARVPSGASTGSKEACELRDQDSKRFLGKGVLKAVKNVRTILGPALVGLSIFDQRTVDQTLLDLDSSHKKENVGANAILGVSIAVFKLALAKRGIWTSSPSTPVRLPCPMMNLINGGVHADSGLTFQEFMIRPVGAPSFREGLRWGVEVYQTLKKLLKAKGFSTSVGDEGGFAPRLDGDRAALESLREAITAAGFEPGQDIRLALDCAANEFFNEEKGVYYKSMTDSKRGSRSTDEQIAYLKELLEEFPELDSIEDGLAESDWMGWQKLTEEVGSRCQLVGDDLFVTQVSELHKGMKEGAANAILIKLNQVGTVTETLDVIDLAKKANYICIPSHRSGDTEDDFLADFTVHIGASQIKTGATCRSERTCKYNRLLELEDQLADRALYGSK</sequence>
<dbReference type="SUPFAM" id="SSF54826">
    <property type="entry name" value="Enolase N-terminal domain-like"/>
    <property type="match status" value="1"/>
</dbReference>
<dbReference type="Proteomes" id="UP000253816">
    <property type="component" value="Unassembled WGS sequence"/>
</dbReference>
<dbReference type="InterPro" id="IPR029017">
    <property type="entry name" value="Enolase-like_N"/>
</dbReference>
<evidence type="ECO:0000313" key="16">
    <source>
        <dbReference type="EMBL" id="RDB31254.1"/>
    </source>
</evidence>
<evidence type="ECO:0000256" key="2">
    <source>
        <dbReference type="ARBA" id="ARBA00009604"/>
    </source>
</evidence>
<keyword evidence="6 10" id="KW-0460">Magnesium</keyword>
<feature type="binding site" evidence="10 13">
    <location>
        <position position="315"/>
    </location>
    <ligand>
        <name>Mg(2+)</name>
        <dbReference type="ChEBI" id="CHEBI:18420"/>
    </ligand>
</feature>
<dbReference type="Pfam" id="PF00113">
    <property type="entry name" value="Enolase_C"/>
    <property type="match status" value="1"/>
</dbReference>
<dbReference type="EMBL" id="QQBG01000025">
    <property type="protein sequence ID" value="RDB31254.1"/>
    <property type="molecule type" value="Genomic_DNA"/>
</dbReference>
<comment type="pathway">
    <text evidence="1 10">Carbohydrate degradation; glycolysis; pyruvate from D-glyceraldehyde 3-phosphate: step 4/5.</text>
</comment>
<dbReference type="GO" id="GO:0009986">
    <property type="term" value="C:cell surface"/>
    <property type="evidence" value="ECO:0007669"/>
    <property type="project" value="UniProtKB-SubCell"/>
</dbReference>
<proteinExistence type="inferred from homology"/>
<dbReference type="SMART" id="SM01192">
    <property type="entry name" value="Enolase_C"/>
    <property type="match status" value="1"/>
</dbReference>
<keyword evidence="17" id="KW-1185">Reference proteome</keyword>
<feature type="binding site" evidence="12">
    <location>
        <position position="288"/>
    </location>
    <ligand>
        <name>substrate</name>
    </ligand>
</feature>
<feature type="binding site" evidence="10">
    <location>
        <position position="370"/>
    </location>
    <ligand>
        <name>(2R)-2-phosphoglycerate</name>
        <dbReference type="ChEBI" id="CHEBI:58289"/>
    </ligand>
</feature>
<dbReference type="SFLD" id="SFLDF00002">
    <property type="entry name" value="enolase"/>
    <property type="match status" value="1"/>
</dbReference>
<evidence type="ECO:0000256" key="8">
    <source>
        <dbReference type="ARBA" id="ARBA00023239"/>
    </source>
</evidence>
<feature type="domain" description="Enolase N-terminal" evidence="15">
    <location>
        <begin position="4"/>
        <end position="128"/>
    </location>
</feature>
<dbReference type="CDD" id="cd03313">
    <property type="entry name" value="enolase"/>
    <property type="match status" value="1"/>
</dbReference>
<comment type="cofactor">
    <cofactor evidence="13">
        <name>Mg(2+)</name>
        <dbReference type="ChEBI" id="CHEBI:18420"/>
    </cofactor>
    <text evidence="13">Mg(2+) is required for catalysis and for stabilizing the dimer.</text>
</comment>
<feature type="binding site" evidence="10">
    <location>
        <position position="369"/>
    </location>
    <ligand>
        <name>(2R)-2-phosphoglycerate</name>
        <dbReference type="ChEBI" id="CHEBI:58289"/>
    </ligand>
</feature>
<dbReference type="PIRSF" id="PIRSF001400">
    <property type="entry name" value="Enolase"/>
    <property type="match status" value="1"/>
</dbReference>
<dbReference type="SFLD" id="SFLDG00178">
    <property type="entry name" value="enolase"/>
    <property type="match status" value="1"/>
</dbReference>
<keyword evidence="5 10" id="KW-0964">Secreted</keyword>
<reference evidence="16 17" key="1">
    <citation type="submission" date="2018-07" db="EMBL/GenBank/DDBJ databases">
        <title>Comparative genomics of the Candidatus Parilichlamydiaceae reveals evidence of convergent evolution and genome reduction in the phylum Chlamydiae.</title>
        <authorList>
            <person name="Taylor-Brown A."/>
            <person name="Polkinghorne A."/>
        </authorList>
    </citation>
    <scope>NUCLEOTIDE SEQUENCE [LARGE SCALE GENOMIC DNA]</scope>
    <source>
        <strain evidence="16 17">Hat2</strain>
    </source>
</reference>
<feature type="binding site" evidence="12">
    <location>
        <begin position="367"/>
        <end position="370"/>
    </location>
    <ligand>
        <name>substrate</name>
    </ligand>
</feature>
<dbReference type="InterPro" id="IPR000941">
    <property type="entry name" value="Enolase"/>
</dbReference>
<evidence type="ECO:0000256" key="6">
    <source>
        <dbReference type="ARBA" id="ARBA00022842"/>
    </source>
</evidence>
<evidence type="ECO:0000259" key="14">
    <source>
        <dbReference type="SMART" id="SM01192"/>
    </source>
</evidence>
<organism evidence="16 17">
    <name type="scientific">Candidatus Similichlamydia laticola</name>
    <dbReference type="NCBI Taxonomy" id="2170265"/>
    <lineage>
        <taxon>Bacteria</taxon>
        <taxon>Pseudomonadati</taxon>
        <taxon>Chlamydiota</taxon>
        <taxon>Chlamydiia</taxon>
        <taxon>Parachlamydiales</taxon>
        <taxon>Candidatus Parilichlamydiaceae</taxon>
        <taxon>Candidatus Similichlamydia</taxon>
    </lineage>
</organism>
<dbReference type="HAMAP" id="MF_00318">
    <property type="entry name" value="Enolase"/>
    <property type="match status" value="1"/>
</dbReference>
<dbReference type="Gene3D" id="3.20.20.120">
    <property type="entry name" value="Enolase-like C-terminal domain"/>
    <property type="match status" value="1"/>
</dbReference>
<dbReference type="AlphaFoldDB" id="A0A369KHL3"/>